<dbReference type="RefSeq" id="WP_025227417.1">
    <property type="nucleotide sequence ID" value="NZ_CP007139.1"/>
</dbReference>
<proteinExistence type="inferred from homology"/>
<dbReference type="AlphaFoldDB" id="A0A068NKF7"/>
<reference evidence="6 7" key="1">
    <citation type="journal article" date="2014" name="PLoS ONE">
        <title>The first complete genome sequence of the class fimbriimonadia in the phylum armatimonadetes.</title>
        <authorList>
            <person name="Hu Z.Y."/>
            <person name="Wang Y.Z."/>
            <person name="Im W.T."/>
            <person name="Wang S.Y."/>
            <person name="Zhao G.P."/>
            <person name="Zheng H.J."/>
            <person name="Quan Z.X."/>
        </authorList>
    </citation>
    <scope>NUCLEOTIDE SEQUENCE [LARGE SCALE GENOMIC DNA]</scope>
    <source>
        <strain evidence="6">Gsoil 348</strain>
    </source>
</reference>
<keyword evidence="7" id="KW-1185">Reference proteome</keyword>
<dbReference type="PROSITE" id="PS50893">
    <property type="entry name" value="ABC_TRANSPORTER_2"/>
    <property type="match status" value="1"/>
</dbReference>
<protein>
    <submittedName>
        <fullName evidence="6">ABC transporter, ATP-binding protein</fullName>
    </submittedName>
</protein>
<dbReference type="Gene3D" id="3.40.50.300">
    <property type="entry name" value="P-loop containing nucleotide triphosphate hydrolases"/>
    <property type="match status" value="1"/>
</dbReference>
<dbReference type="Pfam" id="PF00005">
    <property type="entry name" value="ABC_tran"/>
    <property type="match status" value="1"/>
</dbReference>
<dbReference type="STRING" id="661478.OP10G_0559"/>
<dbReference type="eggNOG" id="COG1131">
    <property type="taxonomic scope" value="Bacteria"/>
</dbReference>
<dbReference type="PANTHER" id="PTHR43335">
    <property type="entry name" value="ABC TRANSPORTER, ATP-BINDING PROTEIN"/>
    <property type="match status" value="1"/>
</dbReference>
<keyword evidence="3" id="KW-0547">Nucleotide-binding</keyword>
<accession>A0A068NKF7</accession>
<dbReference type="SUPFAM" id="SSF52540">
    <property type="entry name" value="P-loop containing nucleoside triphosphate hydrolases"/>
    <property type="match status" value="1"/>
</dbReference>
<organism evidence="6 7">
    <name type="scientific">Fimbriimonas ginsengisoli Gsoil 348</name>
    <dbReference type="NCBI Taxonomy" id="661478"/>
    <lineage>
        <taxon>Bacteria</taxon>
        <taxon>Bacillati</taxon>
        <taxon>Armatimonadota</taxon>
        <taxon>Fimbriimonadia</taxon>
        <taxon>Fimbriimonadales</taxon>
        <taxon>Fimbriimonadaceae</taxon>
        <taxon>Fimbriimonas</taxon>
    </lineage>
</organism>
<dbReference type="OrthoDB" id="9775135at2"/>
<evidence type="ECO:0000259" key="5">
    <source>
        <dbReference type="PROSITE" id="PS50893"/>
    </source>
</evidence>
<sequence length="309" mass="34237">MLEVKNLRKEYAGLTAVKGVSFNLQPGDIFGFIGSNGAGKTTTIRMISTLLEPTSGTAILNGADIRKDPMEVRRMLGYMPDFFGLYDDVKVWEYLDFFAAIYQVPTRQRSEVIDNVLELTDLTVKKDAFVQSLSRGMQQRLCLARCLVHDPMLLLLDEPASGLDPRARAELKELIAELGRMGKIVIVSSHILPELADFCNTVGIIERGELLAFGPVESIVQAMQPNRTLEARFLRDAGEAARIIRDMENVLSAEATGDGEVRIDYGGDHEAQADLLAELVRRGFRVVGFREDQADLEDVFLKLTTGAVN</sequence>
<dbReference type="InterPro" id="IPR003439">
    <property type="entry name" value="ABC_transporter-like_ATP-bd"/>
</dbReference>
<dbReference type="CDD" id="cd03230">
    <property type="entry name" value="ABC_DR_subfamily_A"/>
    <property type="match status" value="1"/>
</dbReference>
<dbReference type="HOGENOM" id="CLU_000604_1_2_0"/>
<evidence type="ECO:0000256" key="1">
    <source>
        <dbReference type="ARBA" id="ARBA00005417"/>
    </source>
</evidence>
<dbReference type="GO" id="GO:0005524">
    <property type="term" value="F:ATP binding"/>
    <property type="evidence" value="ECO:0007669"/>
    <property type="project" value="UniProtKB-KW"/>
</dbReference>
<evidence type="ECO:0000313" key="7">
    <source>
        <dbReference type="Proteomes" id="UP000027982"/>
    </source>
</evidence>
<dbReference type="InterPro" id="IPR027417">
    <property type="entry name" value="P-loop_NTPase"/>
</dbReference>
<evidence type="ECO:0000256" key="4">
    <source>
        <dbReference type="ARBA" id="ARBA00022840"/>
    </source>
</evidence>
<dbReference type="KEGG" id="fgi:OP10G_0559"/>
<keyword evidence="2" id="KW-0813">Transport</keyword>
<gene>
    <name evidence="6" type="ORF">OP10G_0559</name>
</gene>
<dbReference type="InterPro" id="IPR003593">
    <property type="entry name" value="AAA+_ATPase"/>
</dbReference>
<dbReference type="PANTHER" id="PTHR43335:SF3">
    <property type="entry name" value="ABC TRANSPORTER"/>
    <property type="match status" value="1"/>
</dbReference>
<name>A0A068NKF7_FIMGI</name>
<dbReference type="GO" id="GO:0016887">
    <property type="term" value="F:ATP hydrolysis activity"/>
    <property type="evidence" value="ECO:0007669"/>
    <property type="project" value="InterPro"/>
</dbReference>
<comment type="similarity">
    <text evidence="1">Belongs to the ABC transporter superfamily.</text>
</comment>
<dbReference type="SMART" id="SM00382">
    <property type="entry name" value="AAA"/>
    <property type="match status" value="1"/>
</dbReference>
<evidence type="ECO:0000313" key="6">
    <source>
        <dbReference type="EMBL" id="AIE83927.1"/>
    </source>
</evidence>
<feature type="domain" description="ABC transporter" evidence="5">
    <location>
        <begin position="2"/>
        <end position="232"/>
    </location>
</feature>
<evidence type="ECO:0000256" key="3">
    <source>
        <dbReference type="ARBA" id="ARBA00022741"/>
    </source>
</evidence>
<keyword evidence="4 6" id="KW-0067">ATP-binding</keyword>
<dbReference type="EMBL" id="CP007139">
    <property type="protein sequence ID" value="AIE83927.1"/>
    <property type="molecule type" value="Genomic_DNA"/>
</dbReference>
<dbReference type="Proteomes" id="UP000027982">
    <property type="component" value="Chromosome"/>
</dbReference>
<evidence type="ECO:0000256" key="2">
    <source>
        <dbReference type="ARBA" id="ARBA00022448"/>
    </source>
</evidence>